<protein>
    <submittedName>
        <fullName evidence="1">Uncharacterized protein</fullName>
    </submittedName>
</protein>
<reference evidence="1" key="1">
    <citation type="journal article" date="2021" name="Proc. Natl. Acad. Sci. U.S.A.">
        <title>A Catalog of Tens of Thousands of Viruses from Human Metagenomes Reveals Hidden Associations with Chronic Diseases.</title>
        <authorList>
            <person name="Tisza M.J."/>
            <person name="Buck C.B."/>
        </authorList>
    </citation>
    <scope>NUCLEOTIDE SEQUENCE</scope>
    <source>
        <strain evidence="1">CtFIm6</strain>
    </source>
</reference>
<accession>A0A8S5SJ46</accession>
<name>A0A8S5SJ46_9CAUD</name>
<dbReference type="EMBL" id="BK032608">
    <property type="protein sequence ID" value="DAF51041.1"/>
    <property type="molecule type" value="Genomic_DNA"/>
</dbReference>
<organism evidence="1">
    <name type="scientific">Siphoviridae sp. ctFIm6</name>
    <dbReference type="NCBI Taxonomy" id="2827818"/>
    <lineage>
        <taxon>Viruses</taxon>
        <taxon>Duplodnaviria</taxon>
        <taxon>Heunggongvirae</taxon>
        <taxon>Uroviricota</taxon>
        <taxon>Caudoviricetes</taxon>
    </lineage>
</organism>
<evidence type="ECO:0000313" key="1">
    <source>
        <dbReference type="EMBL" id="DAF51041.1"/>
    </source>
</evidence>
<proteinExistence type="predicted"/>
<sequence>MFFMLIGVATVAAIPLRIVDCIEKRKTRWQYGKV</sequence>